<accession>A0A3S5K3C3</accession>
<name>A0A3S5K3C3_9CYAN</name>
<organism evidence="1 2">
    <name type="scientific">Dulcicalothrix desertica PCC 7102</name>
    <dbReference type="NCBI Taxonomy" id="232991"/>
    <lineage>
        <taxon>Bacteria</taxon>
        <taxon>Bacillati</taxon>
        <taxon>Cyanobacteriota</taxon>
        <taxon>Cyanophyceae</taxon>
        <taxon>Nostocales</taxon>
        <taxon>Calotrichaceae</taxon>
        <taxon>Dulcicalothrix</taxon>
    </lineage>
</organism>
<dbReference type="InterPro" id="IPR036388">
    <property type="entry name" value="WH-like_DNA-bd_sf"/>
</dbReference>
<reference evidence="1" key="1">
    <citation type="submission" date="2018-12" db="EMBL/GenBank/DDBJ databases">
        <authorList>
            <person name="Will S."/>
            <person name="Neumann-Schaal M."/>
            <person name="Henke P."/>
        </authorList>
    </citation>
    <scope>NUCLEOTIDE SEQUENCE</scope>
    <source>
        <strain evidence="1">PCC 7102</strain>
    </source>
</reference>
<proteinExistence type="predicted"/>
<dbReference type="Gene3D" id="1.10.10.10">
    <property type="entry name" value="Winged helix-like DNA-binding domain superfamily/Winged helix DNA-binding domain"/>
    <property type="match status" value="1"/>
</dbReference>
<reference evidence="1" key="2">
    <citation type="journal article" date="2019" name="Genome Biol. Evol.">
        <title>Day and night: Metabolic profiles and evolutionary relationships of six axenic non-marine cyanobacteria.</title>
        <authorList>
            <person name="Will S.E."/>
            <person name="Henke P."/>
            <person name="Boedeker C."/>
            <person name="Huang S."/>
            <person name="Brinkmann H."/>
            <person name="Rohde M."/>
            <person name="Jarek M."/>
            <person name="Friedl T."/>
            <person name="Seufert S."/>
            <person name="Schumacher M."/>
            <person name="Overmann J."/>
            <person name="Neumann-Schaal M."/>
            <person name="Petersen J."/>
        </authorList>
    </citation>
    <scope>NUCLEOTIDE SEQUENCE [LARGE SCALE GENOMIC DNA]</scope>
    <source>
        <strain evidence="1">PCC 7102</strain>
    </source>
</reference>
<dbReference type="EMBL" id="RSCL01000006">
    <property type="protein sequence ID" value="RUT06469.1"/>
    <property type="molecule type" value="Genomic_DNA"/>
</dbReference>
<dbReference type="InterPro" id="IPR036390">
    <property type="entry name" value="WH_DNA-bd_sf"/>
</dbReference>
<dbReference type="OrthoDB" id="490094at2"/>
<dbReference type="Proteomes" id="UP000271624">
    <property type="component" value="Unassembled WGS sequence"/>
</dbReference>
<sequence length="127" mass="14163">MPNPSNAKILKAVQLTIDLLYEIKQIDVTEETLEQIKSTVLAELEEVSPYAPAKIDTIIECLEKLGGSASRAQIAADTNIDPNAISSLLNKLAKRGIIKKVLLKRTPSWKRGHKPEYIFSLLKREHS</sequence>
<gene>
    <name evidence="1" type="ORF">DSM106972_027260</name>
</gene>
<evidence type="ECO:0000313" key="2">
    <source>
        <dbReference type="Proteomes" id="UP000271624"/>
    </source>
</evidence>
<dbReference type="AlphaFoldDB" id="A0A3S5K3C3"/>
<dbReference type="SUPFAM" id="SSF46785">
    <property type="entry name" value="Winged helix' DNA-binding domain"/>
    <property type="match status" value="1"/>
</dbReference>
<keyword evidence="2" id="KW-1185">Reference proteome</keyword>
<protein>
    <submittedName>
        <fullName evidence="1">Uncharacterized protein</fullName>
    </submittedName>
</protein>
<evidence type="ECO:0000313" key="1">
    <source>
        <dbReference type="EMBL" id="RUT06469.1"/>
    </source>
</evidence>
<comment type="caution">
    <text evidence="1">The sequence shown here is derived from an EMBL/GenBank/DDBJ whole genome shotgun (WGS) entry which is preliminary data.</text>
</comment>